<feature type="compositionally biased region" description="Acidic residues" evidence="1">
    <location>
        <begin position="43"/>
        <end position="55"/>
    </location>
</feature>
<dbReference type="EMBL" id="OW240913">
    <property type="protein sequence ID" value="CAH2255048.1"/>
    <property type="molecule type" value="Genomic_DNA"/>
</dbReference>
<organism evidence="2 3">
    <name type="scientific">Pelobates cultripes</name>
    <name type="common">Western spadefoot toad</name>
    <dbReference type="NCBI Taxonomy" id="61616"/>
    <lineage>
        <taxon>Eukaryota</taxon>
        <taxon>Metazoa</taxon>
        <taxon>Chordata</taxon>
        <taxon>Craniata</taxon>
        <taxon>Vertebrata</taxon>
        <taxon>Euteleostomi</taxon>
        <taxon>Amphibia</taxon>
        <taxon>Batrachia</taxon>
        <taxon>Anura</taxon>
        <taxon>Pelobatoidea</taxon>
        <taxon>Pelobatidae</taxon>
        <taxon>Pelobates</taxon>
    </lineage>
</organism>
<feature type="region of interest" description="Disordered" evidence="1">
    <location>
        <begin position="1"/>
        <end position="89"/>
    </location>
</feature>
<feature type="compositionally biased region" description="Polar residues" evidence="1">
    <location>
        <begin position="169"/>
        <end position="196"/>
    </location>
</feature>
<feature type="region of interest" description="Disordered" evidence="1">
    <location>
        <begin position="161"/>
        <end position="196"/>
    </location>
</feature>
<reference evidence="2" key="1">
    <citation type="submission" date="2022-03" db="EMBL/GenBank/DDBJ databases">
        <authorList>
            <person name="Alioto T."/>
            <person name="Alioto T."/>
            <person name="Gomez Garrido J."/>
        </authorList>
    </citation>
    <scope>NUCLEOTIDE SEQUENCE</scope>
</reference>
<protein>
    <submittedName>
        <fullName evidence="2">Uncharacterized protein</fullName>
    </submittedName>
</protein>
<evidence type="ECO:0000313" key="2">
    <source>
        <dbReference type="EMBL" id="CAH2255048.1"/>
    </source>
</evidence>
<evidence type="ECO:0000313" key="3">
    <source>
        <dbReference type="Proteomes" id="UP001295444"/>
    </source>
</evidence>
<keyword evidence="3" id="KW-1185">Reference proteome</keyword>
<gene>
    <name evidence="2" type="ORF">PECUL_23A023778</name>
</gene>
<name>A0AAD1VU89_PELCU</name>
<dbReference type="AlphaFoldDB" id="A0AAD1VU89"/>
<sequence length="196" mass="21581">MGKKNKLRKNEAAASTKDIGAVLRGTLPPRPTKMAPARSDSDTGWEEGEPEDSPDSADHGILKKRTANTETASVNRGPRFTQHSENVPASKADIKNMLAEIKAYFSADIALVRQDLGTITTRLQSLEDEGRITRDLQGTMSAEIDRRKQITLNMEQKIAVLKDSKRQKTSQTQRSHTTSEGTSAQCSHHQGQKPCN</sequence>
<accession>A0AAD1VU89</accession>
<proteinExistence type="predicted"/>
<dbReference type="Proteomes" id="UP001295444">
    <property type="component" value="Chromosome 02"/>
</dbReference>
<evidence type="ECO:0000256" key="1">
    <source>
        <dbReference type="SAM" id="MobiDB-lite"/>
    </source>
</evidence>